<protein>
    <recommendedName>
        <fullName evidence="4">TonB-dependent receptor-like beta-barrel domain-containing protein</fullName>
    </recommendedName>
</protein>
<dbReference type="Gene3D" id="2.40.170.20">
    <property type="entry name" value="TonB-dependent receptor, beta-barrel domain"/>
    <property type="match status" value="1"/>
</dbReference>
<keyword evidence="2" id="KW-0472">Membrane</keyword>
<evidence type="ECO:0000256" key="1">
    <source>
        <dbReference type="ARBA" id="ARBA00004442"/>
    </source>
</evidence>
<organism evidence="5">
    <name type="scientific">marine metagenome</name>
    <dbReference type="NCBI Taxonomy" id="408172"/>
    <lineage>
        <taxon>unclassified sequences</taxon>
        <taxon>metagenomes</taxon>
        <taxon>ecological metagenomes</taxon>
    </lineage>
</organism>
<dbReference type="InterPro" id="IPR000531">
    <property type="entry name" value="Beta-barrel_TonB"/>
</dbReference>
<sequence>SANNYYGQFDMVTSSEHGSSNPYNHVFTDSNGEFEVFPLGDDRCSNRSSQGGEVFDTGYGTCIAQDGNGTERYNLWGFTDARSDLQRTNLFVYINHDMGNGIESFTEIGYYTSDYLLARHPSAPFSSVKHRVGPDNYYLNQMTLADGTALFAGKQLYVDNYRFAERLRMVDVEKETIRLLQGFRGSFDEWDWEGAFVHSKATSDDVTHDRISNSLLKEALWDSTPAAYNPFSAGVDSNIERTLVDIYRYGESELTMFDFKVANNEVMELPAGPLGLMVGMEFRHEKVSDDRDPRLDGTIDYFDYEGDHYPEVSDTVNSSPTGDVSGSRDVTSIFTEAQIPLAANVNAQIALRYEDLSDVERTLVGKVAIGWAINDSVLFRASASTAFRAPNIIQINEKIVVRSGTRYDYAMVRLEQLAGLDADDLDSRLSMQRQATGASNLVSEESDNTSVGFVITPEQVDGLTITADYWTIEKENTIGLFGRNNHTVEDMALRFANGTNGCDTFTANPAVVRSDPDEDHIAAAAAVGVCPFGNVKHVEDNYLNLATRTIEGFDVGIYYNVDTNVGDFGIRYIGSFIDKFDQTPGGEFAALKEKQDAGEIPADIPLGGFGDLLLMDGNYDEKHSLRVSWRKGPVGASLTALRKGEFYQNSLTQSDGTRFMIDAMTTMDLSLDYRFDISDYSAKLRLAVKNIADERAPLADRYYGYFADAHQDYGRNYYLDFRVSF</sequence>
<evidence type="ECO:0000259" key="4">
    <source>
        <dbReference type="Pfam" id="PF00593"/>
    </source>
</evidence>
<gene>
    <name evidence="5" type="ORF">METZ01_LOCUS127629</name>
</gene>
<dbReference type="GO" id="GO:0009279">
    <property type="term" value="C:cell outer membrane"/>
    <property type="evidence" value="ECO:0007669"/>
    <property type="project" value="UniProtKB-SubCell"/>
</dbReference>
<name>A0A381YCP3_9ZZZZ</name>
<evidence type="ECO:0000256" key="2">
    <source>
        <dbReference type="ARBA" id="ARBA00023136"/>
    </source>
</evidence>
<feature type="non-terminal residue" evidence="5">
    <location>
        <position position="1"/>
    </location>
</feature>
<comment type="subcellular location">
    <subcellularLocation>
        <location evidence="1">Cell outer membrane</location>
    </subcellularLocation>
</comment>
<evidence type="ECO:0000256" key="3">
    <source>
        <dbReference type="ARBA" id="ARBA00023237"/>
    </source>
</evidence>
<dbReference type="InterPro" id="IPR036942">
    <property type="entry name" value="Beta-barrel_TonB_sf"/>
</dbReference>
<dbReference type="EMBL" id="UINC01017914">
    <property type="protein sequence ID" value="SVA74775.1"/>
    <property type="molecule type" value="Genomic_DNA"/>
</dbReference>
<evidence type="ECO:0000313" key="5">
    <source>
        <dbReference type="EMBL" id="SVA74775.1"/>
    </source>
</evidence>
<feature type="domain" description="TonB-dependent receptor-like beta-barrel" evidence="4">
    <location>
        <begin position="295"/>
        <end position="691"/>
    </location>
</feature>
<dbReference type="PANTHER" id="PTHR47234:SF2">
    <property type="entry name" value="TONB-DEPENDENT RECEPTOR"/>
    <property type="match status" value="1"/>
</dbReference>
<proteinExistence type="predicted"/>
<dbReference type="Pfam" id="PF00593">
    <property type="entry name" value="TonB_dep_Rec_b-barrel"/>
    <property type="match status" value="1"/>
</dbReference>
<accession>A0A381YCP3</accession>
<dbReference type="SUPFAM" id="SSF56935">
    <property type="entry name" value="Porins"/>
    <property type="match status" value="1"/>
</dbReference>
<dbReference type="AlphaFoldDB" id="A0A381YCP3"/>
<reference evidence="5" key="1">
    <citation type="submission" date="2018-05" db="EMBL/GenBank/DDBJ databases">
        <authorList>
            <person name="Lanie J.A."/>
            <person name="Ng W.-L."/>
            <person name="Kazmierczak K.M."/>
            <person name="Andrzejewski T.M."/>
            <person name="Davidsen T.M."/>
            <person name="Wayne K.J."/>
            <person name="Tettelin H."/>
            <person name="Glass J.I."/>
            <person name="Rusch D."/>
            <person name="Podicherti R."/>
            <person name="Tsui H.-C.T."/>
            <person name="Winkler M.E."/>
        </authorList>
    </citation>
    <scope>NUCLEOTIDE SEQUENCE</scope>
</reference>
<dbReference type="PANTHER" id="PTHR47234">
    <property type="match status" value="1"/>
</dbReference>
<keyword evidence="3" id="KW-0998">Cell outer membrane</keyword>